<dbReference type="Proteomes" id="UP000000684">
    <property type="component" value="Chromosome"/>
</dbReference>
<dbReference type="InterPro" id="IPR005119">
    <property type="entry name" value="LysR_subst-bd"/>
</dbReference>
<dbReference type="CDD" id="cd08422">
    <property type="entry name" value="PBP2_CrgA_like"/>
    <property type="match status" value="1"/>
</dbReference>
<dbReference type="PANTHER" id="PTHR30537">
    <property type="entry name" value="HTH-TYPE TRANSCRIPTIONAL REGULATOR"/>
    <property type="match status" value="1"/>
</dbReference>
<dbReference type="FunFam" id="1.10.10.10:FF:000001">
    <property type="entry name" value="LysR family transcriptional regulator"/>
    <property type="match status" value="1"/>
</dbReference>
<keyword evidence="3" id="KW-0238">DNA-binding</keyword>
<dbReference type="InterPro" id="IPR036388">
    <property type="entry name" value="WH-like_DNA-bd_sf"/>
</dbReference>
<protein>
    <submittedName>
        <fullName evidence="6">Transcriptional regulator, LysR family protein</fullName>
    </submittedName>
</protein>
<evidence type="ECO:0000256" key="4">
    <source>
        <dbReference type="ARBA" id="ARBA00023163"/>
    </source>
</evidence>
<dbReference type="HOGENOM" id="CLU_039613_16_2_6"/>
<dbReference type="Pfam" id="PF03466">
    <property type="entry name" value="LysR_substrate"/>
    <property type="match status" value="1"/>
</dbReference>
<evidence type="ECO:0000256" key="1">
    <source>
        <dbReference type="ARBA" id="ARBA00009437"/>
    </source>
</evidence>
<evidence type="ECO:0000256" key="3">
    <source>
        <dbReference type="ARBA" id="ARBA00023125"/>
    </source>
</evidence>
<keyword evidence="4" id="KW-0804">Transcription</keyword>
<dbReference type="GO" id="GO:0003700">
    <property type="term" value="F:DNA-binding transcription factor activity"/>
    <property type="evidence" value="ECO:0007669"/>
    <property type="project" value="InterPro"/>
</dbReference>
<dbReference type="EMBL" id="CP000447">
    <property type="protein sequence ID" value="ABI70670.1"/>
    <property type="molecule type" value="Genomic_DNA"/>
</dbReference>
<evidence type="ECO:0000259" key="5">
    <source>
        <dbReference type="PROSITE" id="PS50931"/>
    </source>
</evidence>
<dbReference type="PANTHER" id="PTHR30537:SF5">
    <property type="entry name" value="HTH-TYPE TRANSCRIPTIONAL ACTIVATOR TTDR-RELATED"/>
    <property type="match status" value="1"/>
</dbReference>
<dbReference type="InterPro" id="IPR058163">
    <property type="entry name" value="LysR-type_TF_proteobact-type"/>
</dbReference>
<dbReference type="Gene3D" id="1.10.10.10">
    <property type="entry name" value="Winged helix-like DNA-binding domain superfamily/Winged helix DNA-binding domain"/>
    <property type="match status" value="1"/>
</dbReference>
<name>Q086Z5_SHEFN</name>
<keyword evidence="2" id="KW-0805">Transcription regulation</keyword>
<gene>
    <name evidence="6" type="ordered locus">Sfri_0815</name>
</gene>
<dbReference type="InterPro" id="IPR036390">
    <property type="entry name" value="WH_DNA-bd_sf"/>
</dbReference>
<dbReference type="Pfam" id="PF00126">
    <property type="entry name" value="HTH_1"/>
    <property type="match status" value="1"/>
</dbReference>
<accession>Q086Z5</accession>
<dbReference type="KEGG" id="sfr:Sfri_0815"/>
<dbReference type="PROSITE" id="PS50931">
    <property type="entry name" value="HTH_LYSR"/>
    <property type="match status" value="1"/>
</dbReference>
<keyword evidence="7" id="KW-1185">Reference proteome</keyword>
<comment type="similarity">
    <text evidence="1">Belongs to the LysR transcriptional regulatory family.</text>
</comment>
<dbReference type="SUPFAM" id="SSF53850">
    <property type="entry name" value="Periplasmic binding protein-like II"/>
    <property type="match status" value="1"/>
</dbReference>
<dbReference type="InterPro" id="IPR000847">
    <property type="entry name" value="LysR_HTH_N"/>
</dbReference>
<dbReference type="eggNOG" id="COG0583">
    <property type="taxonomic scope" value="Bacteria"/>
</dbReference>
<proteinExistence type="inferred from homology"/>
<reference evidence="6 7" key="1">
    <citation type="submission" date="2006-08" db="EMBL/GenBank/DDBJ databases">
        <title>Complete sequence of Shewanella frigidimarina NCIMB 400.</title>
        <authorList>
            <consortium name="US DOE Joint Genome Institute"/>
            <person name="Copeland A."/>
            <person name="Lucas S."/>
            <person name="Lapidus A."/>
            <person name="Barry K."/>
            <person name="Detter J.C."/>
            <person name="Glavina del Rio T."/>
            <person name="Hammon N."/>
            <person name="Israni S."/>
            <person name="Dalin E."/>
            <person name="Tice H."/>
            <person name="Pitluck S."/>
            <person name="Fredrickson J.K."/>
            <person name="Kolker E."/>
            <person name="McCuel L.A."/>
            <person name="DiChristina T."/>
            <person name="Nealson K.H."/>
            <person name="Newman D."/>
            <person name="Tiedje J.M."/>
            <person name="Zhou J."/>
            <person name="Romine M.F."/>
            <person name="Culley D.E."/>
            <person name="Serres M."/>
            <person name="Chertkov O."/>
            <person name="Brettin T."/>
            <person name="Bruce D."/>
            <person name="Han C."/>
            <person name="Tapia R."/>
            <person name="Gilna P."/>
            <person name="Schmutz J."/>
            <person name="Larimer F."/>
            <person name="Land M."/>
            <person name="Hauser L."/>
            <person name="Kyrpides N."/>
            <person name="Mikhailova N."/>
            <person name="Richardson P."/>
        </authorList>
    </citation>
    <scope>NUCLEOTIDE SEQUENCE [LARGE SCALE GENOMIC DNA]</scope>
    <source>
        <strain evidence="6 7">NCIMB 400</strain>
    </source>
</reference>
<dbReference type="SUPFAM" id="SSF46785">
    <property type="entry name" value="Winged helix' DNA-binding domain"/>
    <property type="match status" value="1"/>
</dbReference>
<dbReference type="GO" id="GO:0003677">
    <property type="term" value="F:DNA binding"/>
    <property type="evidence" value="ECO:0007669"/>
    <property type="project" value="UniProtKB-KW"/>
</dbReference>
<dbReference type="AlphaFoldDB" id="Q086Z5"/>
<evidence type="ECO:0000256" key="2">
    <source>
        <dbReference type="ARBA" id="ARBA00023015"/>
    </source>
</evidence>
<evidence type="ECO:0000313" key="6">
    <source>
        <dbReference type="EMBL" id="ABI70670.1"/>
    </source>
</evidence>
<dbReference type="Gene3D" id="3.40.190.290">
    <property type="match status" value="1"/>
</dbReference>
<organism evidence="6 7">
    <name type="scientific">Shewanella frigidimarina (strain NCIMB 400)</name>
    <dbReference type="NCBI Taxonomy" id="318167"/>
    <lineage>
        <taxon>Bacteria</taxon>
        <taxon>Pseudomonadati</taxon>
        <taxon>Pseudomonadota</taxon>
        <taxon>Gammaproteobacteria</taxon>
        <taxon>Alteromonadales</taxon>
        <taxon>Shewanellaceae</taxon>
        <taxon>Shewanella</taxon>
    </lineage>
</organism>
<sequence length="299" mass="33996">MVIMMSREHKKFERLFLFSEVAKQLSFTEAAASLGISRGYLSEQIRQLEKEVGRPLLIRTTRSVRLTPQGEMILSSMGQVKADLLMLDKRIRHDNDDISGRISITAPSQLTQRHLLNICHEFTQLHPQVHFSIDCSYTLHDLTRNDFDLAFRATATPPQNMVAKKLFDYQQICCAAPAYLQQHGTPDSIEDLHHHQCLTATEQTHWTFNAQPILINSCLSVNDNHMLKQLALLGRGIIVGPEYLVDKEIQAGTLQAILTTETMNASTAYLIHPQLVQQSARLSSFIQFTLNWFQQLNAQ</sequence>
<dbReference type="STRING" id="318167.Sfri_0815"/>
<feature type="domain" description="HTH lysR-type" evidence="5">
    <location>
        <begin position="18"/>
        <end position="67"/>
    </location>
</feature>
<evidence type="ECO:0000313" key="7">
    <source>
        <dbReference type="Proteomes" id="UP000000684"/>
    </source>
</evidence>